<dbReference type="Proteomes" id="UP000287144">
    <property type="component" value="Unassembled WGS sequence"/>
</dbReference>
<dbReference type="PANTHER" id="PTHR10622:SF10">
    <property type="entry name" value="HET DOMAIN-CONTAINING PROTEIN"/>
    <property type="match status" value="1"/>
</dbReference>
<dbReference type="SMART" id="SM00248">
    <property type="entry name" value="ANK"/>
    <property type="match status" value="15"/>
</dbReference>
<feature type="repeat" description="ANK" evidence="1">
    <location>
        <begin position="1000"/>
        <end position="1036"/>
    </location>
</feature>
<dbReference type="InterPro" id="IPR010730">
    <property type="entry name" value="HET"/>
</dbReference>
<dbReference type="PANTHER" id="PTHR10622">
    <property type="entry name" value="HET DOMAIN-CONTAINING PROTEIN"/>
    <property type="match status" value="1"/>
</dbReference>
<organism evidence="5 6">
    <name type="scientific">Fusarium oligoseptatum</name>
    <dbReference type="NCBI Taxonomy" id="2604345"/>
    <lineage>
        <taxon>Eukaryota</taxon>
        <taxon>Fungi</taxon>
        <taxon>Dikarya</taxon>
        <taxon>Ascomycota</taxon>
        <taxon>Pezizomycotina</taxon>
        <taxon>Sordariomycetes</taxon>
        <taxon>Hypocreomycetidae</taxon>
        <taxon>Hypocreales</taxon>
        <taxon>Nectriaceae</taxon>
        <taxon>Fusarium</taxon>
        <taxon>Fusarium solani species complex</taxon>
    </lineage>
</organism>
<dbReference type="Pfam" id="PF26640">
    <property type="entry name" value="DUF8212"/>
    <property type="match status" value="1"/>
</dbReference>
<evidence type="ECO:0000256" key="2">
    <source>
        <dbReference type="SAM" id="MobiDB-lite"/>
    </source>
</evidence>
<feature type="region of interest" description="Disordered" evidence="2">
    <location>
        <begin position="679"/>
        <end position="699"/>
    </location>
</feature>
<keyword evidence="1" id="KW-0040">ANK repeat</keyword>
<feature type="repeat" description="ANK" evidence="1">
    <location>
        <begin position="1068"/>
        <end position="1101"/>
    </location>
</feature>
<dbReference type="PRINTS" id="PR01415">
    <property type="entry name" value="ANKYRIN"/>
</dbReference>
<reference evidence="5 6" key="1">
    <citation type="submission" date="2017-06" db="EMBL/GenBank/DDBJ databases">
        <title>Comparative genomic analysis of Ambrosia Fusariam Clade fungi.</title>
        <authorList>
            <person name="Stajich J.E."/>
            <person name="Carrillo J."/>
            <person name="Kijimoto T."/>
            <person name="Eskalen A."/>
            <person name="O'Donnell K."/>
            <person name="Kasson M."/>
        </authorList>
    </citation>
    <scope>NUCLEOTIDE SEQUENCE [LARGE SCALE GENOMIC DNA]</scope>
    <source>
        <strain evidence="5 6">NRRL62579</strain>
    </source>
</reference>
<feature type="repeat" description="ANK" evidence="1">
    <location>
        <begin position="538"/>
        <end position="562"/>
    </location>
</feature>
<gene>
    <name evidence="5" type="ORF">CEP52_006854</name>
</gene>
<feature type="repeat" description="ANK" evidence="1">
    <location>
        <begin position="436"/>
        <end position="469"/>
    </location>
</feature>
<dbReference type="AlphaFoldDB" id="A0A428TQY1"/>
<dbReference type="Pfam" id="PF12796">
    <property type="entry name" value="Ank_2"/>
    <property type="match status" value="3"/>
</dbReference>
<dbReference type="InterPro" id="IPR002110">
    <property type="entry name" value="Ankyrin_rpt"/>
</dbReference>
<dbReference type="PROSITE" id="PS50088">
    <property type="entry name" value="ANK_REPEAT"/>
    <property type="match status" value="5"/>
</dbReference>
<evidence type="ECO:0000313" key="5">
    <source>
        <dbReference type="EMBL" id="RSM04424.1"/>
    </source>
</evidence>
<dbReference type="PROSITE" id="PS50297">
    <property type="entry name" value="ANK_REP_REGION"/>
    <property type="match status" value="2"/>
</dbReference>
<evidence type="ECO:0000259" key="3">
    <source>
        <dbReference type="Pfam" id="PF06985"/>
    </source>
</evidence>
<feature type="repeat" description="ANK" evidence="1">
    <location>
        <begin position="967"/>
        <end position="999"/>
    </location>
</feature>
<keyword evidence="6" id="KW-1185">Reference proteome</keyword>
<accession>A0A428TQY1</accession>
<feature type="domain" description="Heterokaryon incompatibility" evidence="3">
    <location>
        <begin position="21"/>
        <end position="105"/>
    </location>
</feature>
<evidence type="ECO:0000256" key="1">
    <source>
        <dbReference type="PROSITE-ProRule" id="PRU00023"/>
    </source>
</evidence>
<dbReference type="Pfam" id="PF06985">
    <property type="entry name" value="HET"/>
    <property type="match status" value="1"/>
</dbReference>
<evidence type="ECO:0000313" key="6">
    <source>
        <dbReference type="Proteomes" id="UP000287144"/>
    </source>
</evidence>
<dbReference type="InterPro" id="IPR058525">
    <property type="entry name" value="DUF8212"/>
</dbReference>
<dbReference type="Pfam" id="PF13857">
    <property type="entry name" value="Ank_5"/>
    <property type="match status" value="1"/>
</dbReference>
<proteinExistence type="predicted"/>
<dbReference type="STRING" id="1325735.A0A428TQY1"/>
<protein>
    <submittedName>
        <fullName evidence="5">Uncharacterized protein</fullName>
    </submittedName>
</protein>
<evidence type="ECO:0000259" key="4">
    <source>
        <dbReference type="Pfam" id="PF26640"/>
    </source>
</evidence>
<dbReference type="SUPFAM" id="SSF48403">
    <property type="entry name" value="Ankyrin repeat"/>
    <property type="match status" value="3"/>
</dbReference>
<dbReference type="EMBL" id="NKCK01000059">
    <property type="protein sequence ID" value="RSM04424.1"/>
    <property type="molecule type" value="Genomic_DNA"/>
</dbReference>
<dbReference type="Gene3D" id="1.25.40.20">
    <property type="entry name" value="Ankyrin repeat-containing domain"/>
    <property type="match status" value="4"/>
</dbReference>
<name>A0A428TQY1_9HYPO</name>
<dbReference type="InterPro" id="IPR036770">
    <property type="entry name" value="Ankyrin_rpt-contain_sf"/>
</dbReference>
<sequence length="1126" mass="125782">MRLLNTERVELEFFIDEIPPYAILSHTWDQEEVIFQDMEQSRAKDKKGYAKIKNCCSIAHDNGYNYVWIDTCCIDKTSSAELTEAINSMYRYYREAEVCYSFLSDISSLSDFSQSRWFTRGWTLQELIAPARMIFFDKEWKQLGTRESLGVKISERTGIPQTILSGIQSLESASIAQRMSWAAGRKATRLEDRAYSLMGIFDINMPLLYGEGHKAFIRLQEEILRVSDDHSIFAWRQNDPHGSGGLLAGTPDSFKGSENIISWNPFTPYNSPFTVTNKGVHLDAPFIAQAQGGLGLMILHCTETESKDQLVGIYLRDPFLTMEHFERCRPGKFTLINLGQFSPSQYPTTNLCIRLRGKVSSRISRSFFWKRQELQLRRLTEGDQNYTTDGAEDAQAAEPEKGSRQKLFLAASEGNEATIKKLLAMPSLDANSMNKDKRTPLSLAAEAGHELIVHLLLNRREVDINSRDKYGLSPLSYAAALGHERVVWILLARGDINPDSKDERERTAVCLAARGGHTRLVEQLLARKDTQGNLVDGRGRSALSYAAEDGHGDVVRLILGSGKLHPDLRDKSGRSALWYASKNGHEGPVKLLLETGWVDPNIRDLDGHTMLWRACKRGQNIIAELFLKAGADPDAEVLKEGSSFRGRYDSDTESLYSDTGSLPFPSFLVSSKKVTGQQRISSASERLPSNESPSQYEPSAPDFEYDPELVFSNECLDEVEPPLLAFRPYFPPDLDAYDIDHEPGFRPALWQAASREHHVIVQLLLGEHPMPLDSPGCFTALCEAVMLGHVEVIKVFLEKCPRGQYWGMLFNAVVFWATERVQPASLDLLIQCSEDVDAIEPRMHGVCMAFKVLSGDEAIVRILLEKGAPTDDDTLGAHLILEIAEWFECLAVTTLLGATSSNDTIARTGLSKVPWLSDPSIAESKRRAMITKGWDITLLWCAVAKGDEAIVESLLEYGANAEAKINEGKTVLFYAVSLGHSSIVRSLLKHGANKEERDRYGWSLLISAVSISAYKTDSDMIELLLDEGADLEEKDNVGNSPLMHGAWCLTTAELLLARGADVNARNRLGMMPLMDAVLYKYTTDVVRLFLEHGADPRAKDQADRTTASKTKDEAVLSLLREYSERS</sequence>
<feature type="compositionally biased region" description="Polar residues" evidence="2">
    <location>
        <begin position="679"/>
        <end position="697"/>
    </location>
</feature>
<comment type="caution">
    <text evidence="5">The sequence shown here is derived from an EMBL/GenBank/DDBJ whole genome shotgun (WGS) entry which is preliminary data.</text>
</comment>
<feature type="domain" description="DUF8212" evidence="4">
    <location>
        <begin position="214"/>
        <end position="237"/>
    </location>
</feature>